<dbReference type="InterPro" id="IPR013328">
    <property type="entry name" value="6PGD_dom2"/>
</dbReference>
<evidence type="ECO:0000313" key="7">
    <source>
        <dbReference type="EMBL" id="KAJ2780759.1"/>
    </source>
</evidence>
<evidence type="ECO:0000313" key="8">
    <source>
        <dbReference type="Proteomes" id="UP001140217"/>
    </source>
</evidence>
<keyword evidence="2 4" id="KW-0521">NADP</keyword>
<feature type="domain" description="Ketopantoate reductase N-terminal" evidence="5">
    <location>
        <begin position="10"/>
        <end position="164"/>
    </location>
</feature>
<keyword evidence="3 4" id="KW-0560">Oxidoreductase</keyword>
<dbReference type="OrthoDB" id="3609at2759"/>
<dbReference type="InterPro" id="IPR036291">
    <property type="entry name" value="NAD(P)-bd_dom_sf"/>
</dbReference>
<proteinExistence type="inferred from homology"/>
<dbReference type="Proteomes" id="UP001140217">
    <property type="component" value="Unassembled WGS sequence"/>
</dbReference>
<organism evidence="7 8">
    <name type="scientific">Coemansia javaensis</name>
    <dbReference type="NCBI Taxonomy" id="2761396"/>
    <lineage>
        <taxon>Eukaryota</taxon>
        <taxon>Fungi</taxon>
        <taxon>Fungi incertae sedis</taxon>
        <taxon>Zoopagomycota</taxon>
        <taxon>Kickxellomycotina</taxon>
        <taxon>Kickxellomycetes</taxon>
        <taxon>Kickxellales</taxon>
        <taxon>Kickxellaceae</taxon>
        <taxon>Coemansia</taxon>
    </lineage>
</organism>
<dbReference type="SUPFAM" id="SSF51735">
    <property type="entry name" value="NAD(P)-binding Rossmann-fold domains"/>
    <property type="match status" value="1"/>
</dbReference>
<dbReference type="Pfam" id="PF08546">
    <property type="entry name" value="ApbA_C"/>
    <property type="match status" value="1"/>
</dbReference>
<evidence type="ECO:0000259" key="6">
    <source>
        <dbReference type="Pfam" id="PF08546"/>
    </source>
</evidence>
<dbReference type="GO" id="GO:0015940">
    <property type="term" value="P:pantothenate biosynthetic process"/>
    <property type="evidence" value="ECO:0007669"/>
    <property type="project" value="InterPro"/>
</dbReference>
<evidence type="ECO:0000256" key="2">
    <source>
        <dbReference type="ARBA" id="ARBA00022857"/>
    </source>
</evidence>
<dbReference type="FunFam" id="3.40.50.720:FF:000609">
    <property type="entry name" value="2-dehydropantoate 2-reductase"/>
    <property type="match status" value="1"/>
</dbReference>
<sequence length="335" mass="34907">MSTASSDIKVLLVGAGALGSVFAWRLQESGRARVTVVCRSNYGAVKEHGFRIESEAYGSGVYRPAAVAGSVADAVADGTVYDYVVVCTKALPNLGDASGDIAPAVASPATAVLLIQNGIGVEEPYHARYPGSPVVSAVAVIDTRQPEAGVIKHGTAAALTMGLYRPEAAGYDVAAATASLEALCAAWSAGGVRAAVTAKIQGVRWSKLIWNASLNPISVLAGGHEVHALLEDAAGRQLVLDVMREAVRIGEAATGEPLPAMNGASGPEAYIEMTLRSPPPVVPSMLMDYWARRPMEHAVILGNPLRVAAEHGISAPRMQTVYALLVLVEKAYSQR</sequence>
<evidence type="ECO:0000259" key="5">
    <source>
        <dbReference type="Pfam" id="PF02558"/>
    </source>
</evidence>
<dbReference type="PANTHER" id="PTHR21708:SF26">
    <property type="entry name" value="2-DEHYDROPANTOATE 2-REDUCTASE"/>
    <property type="match status" value="1"/>
</dbReference>
<comment type="function">
    <text evidence="4">Catalyzes the NADPH-dependent reduction of ketopantoate into pantoic acid.</text>
</comment>
<dbReference type="PANTHER" id="PTHR21708">
    <property type="entry name" value="PROBABLE 2-DEHYDROPANTOATE 2-REDUCTASE"/>
    <property type="match status" value="1"/>
</dbReference>
<dbReference type="EMBL" id="JANBUL010000126">
    <property type="protein sequence ID" value="KAJ2780759.1"/>
    <property type="molecule type" value="Genomic_DNA"/>
</dbReference>
<evidence type="ECO:0000256" key="3">
    <source>
        <dbReference type="ARBA" id="ARBA00023002"/>
    </source>
</evidence>
<dbReference type="InterPro" id="IPR051402">
    <property type="entry name" value="KPR-Related"/>
</dbReference>
<evidence type="ECO:0000256" key="1">
    <source>
        <dbReference type="ARBA" id="ARBA00007870"/>
    </source>
</evidence>
<dbReference type="EC" id="1.1.1.169" evidence="4"/>
<dbReference type="GO" id="GO:0008677">
    <property type="term" value="F:2-dehydropantoate 2-reductase activity"/>
    <property type="evidence" value="ECO:0007669"/>
    <property type="project" value="UniProtKB-EC"/>
</dbReference>
<dbReference type="InterPro" id="IPR013752">
    <property type="entry name" value="KPA_reductase"/>
</dbReference>
<dbReference type="SUPFAM" id="SSF48179">
    <property type="entry name" value="6-phosphogluconate dehydrogenase C-terminal domain-like"/>
    <property type="match status" value="1"/>
</dbReference>
<dbReference type="InterPro" id="IPR003710">
    <property type="entry name" value="ApbA"/>
</dbReference>
<keyword evidence="8" id="KW-1185">Reference proteome</keyword>
<feature type="domain" description="Ketopantoate reductase C-terminal" evidence="6">
    <location>
        <begin position="200"/>
        <end position="326"/>
    </location>
</feature>
<dbReference type="AlphaFoldDB" id="A0A9W8HCL0"/>
<evidence type="ECO:0000256" key="4">
    <source>
        <dbReference type="RuleBase" id="RU362068"/>
    </source>
</evidence>
<gene>
    <name evidence="7" type="ORF">H4R18_003271</name>
</gene>
<dbReference type="FunFam" id="1.10.1040.10:FF:000017">
    <property type="entry name" value="2-dehydropantoate 2-reductase"/>
    <property type="match status" value="1"/>
</dbReference>
<dbReference type="GO" id="GO:0005737">
    <property type="term" value="C:cytoplasm"/>
    <property type="evidence" value="ECO:0007669"/>
    <property type="project" value="TreeGrafter"/>
</dbReference>
<name>A0A9W8HCL0_9FUNG</name>
<dbReference type="InterPro" id="IPR008927">
    <property type="entry name" value="6-PGluconate_DH-like_C_sf"/>
</dbReference>
<dbReference type="NCBIfam" id="TIGR00745">
    <property type="entry name" value="apbA_panE"/>
    <property type="match status" value="1"/>
</dbReference>
<comment type="catalytic activity">
    <reaction evidence="4">
        <text>(R)-pantoate + NADP(+) = 2-dehydropantoate + NADPH + H(+)</text>
        <dbReference type="Rhea" id="RHEA:16233"/>
        <dbReference type="ChEBI" id="CHEBI:11561"/>
        <dbReference type="ChEBI" id="CHEBI:15378"/>
        <dbReference type="ChEBI" id="CHEBI:15980"/>
        <dbReference type="ChEBI" id="CHEBI:57783"/>
        <dbReference type="ChEBI" id="CHEBI:58349"/>
        <dbReference type="EC" id="1.1.1.169"/>
    </reaction>
</comment>
<accession>A0A9W8HCL0</accession>
<dbReference type="Gene3D" id="1.10.1040.10">
    <property type="entry name" value="N-(1-d-carboxylethyl)-l-norvaline Dehydrogenase, domain 2"/>
    <property type="match status" value="1"/>
</dbReference>
<dbReference type="Gene3D" id="3.40.50.720">
    <property type="entry name" value="NAD(P)-binding Rossmann-like Domain"/>
    <property type="match status" value="1"/>
</dbReference>
<comment type="caution">
    <text evidence="7">The sequence shown here is derived from an EMBL/GenBank/DDBJ whole genome shotgun (WGS) entry which is preliminary data.</text>
</comment>
<protein>
    <recommendedName>
        <fullName evidence="4">2-dehydropantoate 2-reductase</fullName>
        <ecNumber evidence="4">1.1.1.169</ecNumber>
    </recommendedName>
    <alternativeName>
        <fullName evidence="4">Ketopantoate reductase</fullName>
    </alternativeName>
</protein>
<comment type="similarity">
    <text evidence="1 4">Belongs to the ketopantoate reductase family.</text>
</comment>
<dbReference type="InterPro" id="IPR013332">
    <property type="entry name" value="KPR_N"/>
</dbReference>
<reference evidence="7" key="1">
    <citation type="submission" date="2022-07" db="EMBL/GenBank/DDBJ databases">
        <title>Phylogenomic reconstructions and comparative analyses of Kickxellomycotina fungi.</title>
        <authorList>
            <person name="Reynolds N.K."/>
            <person name="Stajich J.E."/>
            <person name="Barry K."/>
            <person name="Grigoriev I.V."/>
            <person name="Crous P."/>
            <person name="Smith M.E."/>
        </authorList>
    </citation>
    <scope>NUCLEOTIDE SEQUENCE</scope>
    <source>
        <strain evidence="7">NBRC 105414</strain>
    </source>
</reference>
<dbReference type="Pfam" id="PF02558">
    <property type="entry name" value="ApbA"/>
    <property type="match status" value="1"/>
</dbReference>